<accession>A0ABQ8BFK3</accession>
<reference evidence="2 3" key="1">
    <citation type="submission" date="2021-05" db="EMBL/GenBank/DDBJ databases">
        <title>Genome Assembly of Synthetic Allotetraploid Brassica napus Reveals Homoeologous Exchanges between Subgenomes.</title>
        <authorList>
            <person name="Davis J.T."/>
        </authorList>
    </citation>
    <scope>NUCLEOTIDE SEQUENCE [LARGE SCALE GENOMIC DNA]</scope>
    <source>
        <strain evidence="3">cv. Da-Ae</strain>
        <tissue evidence="2">Seedling</tissue>
    </source>
</reference>
<evidence type="ECO:0000313" key="2">
    <source>
        <dbReference type="EMBL" id="KAH0903523.1"/>
    </source>
</evidence>
<gene>
    <name evidence="2" type="ORF">HID58_043026</name>
</gene>
<protein>
    <submittedName>
        <fullName evidence="2">Uncharacterized protein</fullName>
    </submittedName>
</protein>
<comment type="caution">
    <text evidence="2">The sequence shown here is derived from an EMBL/GenBank/DDBJ whole genome shotgun (WGS) entry which is preliminary data.</text>
</comment>
<proteinExistence type="predicted"/>
<name>A0ABQ8BFK3_BRANA</name>
<dbReference type="EMBL" id="JAGKQM010000011">
    <property type="protein sequence ID" value="KAH0903523.1"/>
    <property type="molecule type" value="Genomic_DNA"/>
</dbReference>
<evidence type="ECO:0000313" key="3">
    <source>
        <dbReference type="Proteomes" id="UP000824890"/>
    </source>
</evidence>
<evidence type="ECO:0000256" key="1">
    <source>
        <dbReference type="SAM" id="MobiDB-lite"/>
    </source>
</evidence>
<feature type="region of interest" description="Disordered" evidence="1">
    <location>
        <begin position="116"/>
        <end position="136"/>
    </location>
</feature>
<dbReference type="Proteomes" id="UP000824890">
    <property type="component" value="Unassembled WGS sequence"/>
</dbReference>
<organism evidence="2 3">
    <name type="scientific">Brassica napus</name>
    <name type="common">Rape</name>
    <dbReference type="NCBI Taxonomy" id="3708"/>
    <lineage>
        <taxon>Eukaryota</taxon>
        <taxon>Viridiplantae</taxon>
        <taxon>Streptophyta</taxon>
        <taxon>Embryophyta</taxon>
        <taxon>Tracheophyta</taxon>
        <taxon>Spermatophyta</taxon>
        <taxon>Magnoliopsida</taxon>
        <taxon>eudicotyledons</taxon>
        <taxon>Gunneridae</taxon>
        <taxon>Pentapetalae</taxon>
        <taxon>rosids</taxon>
        <taxon>malvids</taxon>
        <taxon>Brassicales</taxon>
        <taxon>Brassicaceae</taxon>
        <taxon>Brassiceae</taxon>
        <taxon>Brassica</taxon>
    </lineage>
</organism>
<keyword evidence="3" id="KW-1185">Reference proteome</keyword>
<sequence length="136" mass="14610">MILIDHVFCLVSAQRLQVDKSRVQRIQHGLRLLTAYFSASIAQAMAEEAPLPSSVATSQPVESYEPPAKESLCDAEPVAEACAQLTQEFFKGDTLCCLITSLQQGKMLHSTAERGCANHGDSNSDISAGGLEETVV</sequence>